<dbReference type="EMBL" id="CP089982">
    <property type="protein sequence ID" value="WXA96779.1"/>
    <property type="molecule type" value="Genomic_DNA"/>
</dbReference>
<dbReference type="Proteomes" id="UP001379533">
    <property type="component" value="Chromosome"/>
</dbReference>
<sequence length="254" mass="29315">MRVTRVRDDGIVVCADADSVATIDRVNEVCGAVPLIIADPPYGRIVSEQWDRTRQSAREFATWMFGWTEGWRRLLRSGGAFYVWGCIGRPTFRPFFEYLTMTEQEGEFELANLLTWSKKRAYGVPHNYLFTREECAYWINGSARKPAIFNIPYLAQKRGYKGYNKRYPAKSDHLRRTNVWTDVTEILRGKQHPTQKQQRLHEIMIEVHTRPGDWVVDPFAGAGTTGHAARKLGRKFVLIDNDARCVEQMPRGLS</sequence>
<evidence type="ECO:0000259" key="4">
    <source>
        <dbReference type="Pfam" id="PF01555"/>
    </source>
</evidence>
<dbReference type="EC" id="2.1.1.-" evidence="3"/>
<feature type="domain" description="DNA methylase N-4/N-6" evidence="4">
    <location>
        <begin position="34"/>
        <end position="248"/>
    </location>
</feature>
<dbReference type="RefSeq" id="WP_394847395.1">
    <property type="nucleotide sequence ID" value="NZ_CP089982.1"/>
</dbReference>
<dbReference type="Pfam" id="PF01555">
    <property type="entry name" value="N6_N4_Mtase"/>
    <property type="match status" value="1"/>
</dbReference>
<protein>
    <recommendedName>
        <fullName evidence="3">Methyltransferase</fullName>
        <ecNumber evidence="3">2.1.1.-</ecNumber>
    </recommendedName>
</protein>
<keyword evidence="2" id="KW-0808">Transferase</keyword>
<dbReference type="SUPFAM" id="SSF53335">
    <property type="entry name" value="S-adenosyl-L-methionine-dependent methyltransferases"/>
    <property type="match status" value="1"/>
</dbReference>
<gene>
    <name evidence="5" type="ORF">LZC95_08010</name>
</gene>
<evidence type="ECO:0000313" key="5">
    <source>
        <dbReference type="EMBL" id="WXA96779.1"/>
    </source>
</evidence>
<dbReference type="PANTHER" id="PTHR13370:SF3">
    <property type="entry name" value="TRNA (GUANINE(10)-N2)-METHYLTRANSFERASE HOMOLOG"/>
    <property type="match status" value="1"/>
</dbReference>
<dbReference type="InterPro" id="IPR002941">
    <property type="entry name" value="DNA_methylase_N4/N6"/>
</dbReference>
<organism evidence="5 6">
    <name type="scientific">Pendulispora brunnea</name>
    <dbReference type="NCBI Taxonomy" id="2905690"/>
    <lineage>
        <taxon>Bacteria</taxon>
        <taxon>Pseudomonadati</taxon>
        <taxon>Myxococcota</taxon>
        <taxon>Myxococcia</taxon>
        <taxon>Myxococcales</taxon>
        <taxon>Sorangiineae</taxon>
        <taxon>Pendulisporaceae</taxon>
        <taxon>Pendulispora</taxon>
    </lineage>
</organism>
<keyword evidence="6" id="KW-1185">Reference proteome</keyword>
<evidence type="ECO:0000313" key="6">
    <source>
        <dbReference type="Proteomes" id="UP001379533"/>
    </source>
</evidence>
<keyword evidence="1" id="KW-0489">Methyltransferase</keyword>
<dbReference type="InterPro" id="IPR029063">
    <property type="entry name" value="SAM-dependent_MTases_sf"/>
</dbReference>
<evidence type="ECO:0000256" key="3">
    <source>
        <dbReference type="RuleBase" id="RU362026"/>
    </source>
</evidence>
<name>A0ABZ2KDV9_9BACT</name>
<dbReference type="PRINTS" id="PR00508">
    <property type="entry name" value="S21N4MTFRASE"/>
</dbReference>
<dbReference type="InterPro" id="IPR001091">
    <property type="entry name" value="RM_Methyltransferase"/>
</dbReference>
<evidence type="ECO:0000256" key="1">
    <source>
        <dbReference type="ARBA" id="ARBA00022603"/>
    </source>
</evidence>
<proteinExistence type="inferred from homology"/>
<accession>A0ABZ2KDV9</accession>
<comment type="similarity">
    <text evidence="3">Belongs to the N(4)/N(6)-methyltransferase family.</text>
</comment>
<evidence type="ECO:0000256" key="2">
    <source>
        <dbReference type="ARBA" id="ARBA00022679"/>
    </source>
</evidence>
<dbReference type="PANTHER" id="PTHR13370">
    <property type="entry name" value="RNA METHYLASE-RELATED"/>
    <property type="match status" value="1"/>
</dbReference>
<dbReference type="Gene3D" id="3.40.50.150">
    <property type="entry name" value="Vaccinia Virus protein VP39"/>
    <property type="match status" value="1"/>
</dbReference>
<reference evidence="5 6" key="1">
    <citation type="submission" date="2021-12" db="EMBL/GenBank/DDBJ databases">
        <title>Discovery of the Pendulisporaceae a myxobacterial family with distinct sporulation behavior and unique specialized metabolism.</title>
        <authorList>
            <person name="Garcia R."/>
            <person name="Popoff A."/>
            <person name="Bader C.D."/>
            <person name="Loehr J."/>
            <person name="Walesch S."/>
            <person name="Walt C."/>
            <person name="Boldt J."/>
            <person name="Bunk B."/>
            <person name="Haeckl F.J.F.P.J."/>
            <person name="Gunesch A.P."/>
            <person name="Birkelbach J."/>
            <person name="Nuebel U."/>
            <person name="Pietschmann T."/>
            <person name="Bach T."/>
            <person name="Mueller R."/>
        </authorList>
    </citation>
    <scope>NUCLEOTIDE SEQUENCE [LARGE SCALE GENOMIC DNA]</scope>
    <source>
        <strain evidence="5 6">MSr12523</strain>
    </source>
</reference>